<reference evidence="8" key="1">
    <citation type="submission" date="2013-12" db="EMBL/GenBank/DDBJ databases">
        <title>Genome sequences of Streptococcus thermophilus strains MTH17CL396 and M17PTZA496 isolated from Fontina cheese in Valle d'Aosta region (Italy).</title>
        <authorList>
            <person name="Treu L."/>
            <person name="Giacomini A."/>
            <person name="Corich V."/>
            <person name="Vendramin V."/>
            <person name="Bovo B."/>
        </authorList>
    </citation>
    <scope>NUCLEOTIDE SEQUENCE [LARGE SCALE GENOMIC DNA]</scope>
    <source>
        <strain evidence="8">M17PTZA496</strain>
    </source>
</reference>
<evidence type="ECO:0000256" key="5">
    <source>
        <dbReference type="ARBA" id="ARBA00023136"/>
    </source>
</evidence>
<sequence length="205" mass="22805">MSLSTWISYTIACILLISPPGPTVTYLITTSMTHGKKTAYEIVWGSFWGGLVCLILSFIGIGTILKTSETLYAILRLLGIAYLIYLGIKSFLDANKVKDKAEKMVPPEKGEAFKNGFLLIFLNPKNIIFFASFLPQFINHNSPFLLQTIILSLTYLIVGLINDYLYSFFASNIGNVLGKHSEKWIAYIGGIAMILSAIIVVFQNF</sequence>
<keyword evidence="5 6" id="KW-0472">Membrane</keyword>
<feature type="transmembrane region" description="Helical" evidence="6">
    <location>
        <begin position="40"/>
        <end position="65"/>
    </location>
</feature>
<dbReference type="HOGENOM" id="CLU_079569_2_3_9"/>
<dbReference type="GO" id="GO:0005886">
    <property type="term" value="C:plasma membrane"/>
    <property type="evidence" value="ECO:0007669"/>
    <property type="project" value="UniProtKB-SubCell"/>
</dbReference>
<comment type="subcellular location">
    <subcellularLocation>
        <location evidence="1">Cell membrane</location>
        <topology evidence="1">Multi-pass membrane protein</topology>
    </subcellularLocation>
</comment>
<evidence type="ECO:0000313" key="8">
    <source>
        <dbReference type="Proteomes" id="UP000024559"/>
    </source>
</evidence>
<keyword evidence="3 6" id="KW-0812">Transmembrane</keyword>
<evidence type="ECO:0000256" key="4">
    <source>
        <dbReference type="ARBA" id="ARBA00022989"/>
    </source>
</evidence>
<dbReference type="PANTHER" id="PTHR30086:SF20">
    <property type="entry name" value="ARGININE EXPORTER PROTEIN ARGO-RELATED"/>
    <property type="match status" value="1"/>
</dbReference>
<dbReference type="Proteomes" id="UP000024559">
    <property type="component" value="Chromosome"/>
</dbReference>
<feature type="transmembrane region" description="Helical" evidence="6">
    <location>
        <begin position="184"/>
        <end position="202"/>
    </location>
</feature>
<dbReference type="InterPro" id="IPR001123">
    <property type="entry name" value="LeuE-type"/>
</dbReference>
<evidence type="ECO:0000256" key="2">
    <source>
        <dbReference type="ARBA" id="ARBA00022475"/>
    </source>
</evidence>
<proteinExistence type="predicted"/>
<evidence type="ECO:0000256" key="3">
    <source>
        <dbReference type="ARBA" id="ARBA00022692"/>
    </source>
</evidence>
<evidence type="ECO:0000256" key="1">
    <source>
        <dbReference type="ARBA" id="ARBA00004651"/>
    </source>
</evidence>
<protein>
    <submittedName>
        <fullName evidence="7">Threonine transporter RhtB</fullName>
    </submittedName>
</protein>
<organism evidence="7 8">
    <name type="scientific">Streptococcus thermophilus M17PTZA496</name>
    <dbReference type="NCBI Taxonomy" id="1433289"/>
    <lineage>
        <taxon>Bacteria</taxon>
        <taxon>Bacillati</taxon>
        <taxon>Bacillota</taxon>
        <taxon>Bacilli</taxon>
        <taxon>Lactobacillales</taxon>
        <taxon>Streptococcaceae</taxon>
        <taxon>Streptococcus</taxon>
    </lineage>
</organism>
<accession>A0A0E2Q1U6</accession>
<dbReference type="EMBL" id="AZJT01000027">
    <property type="protein sequence ID" value="ETW90419.1"/>
    <property type="molecule type" value="Genomic_DNA"/>
</dbReference>
<comment type="caution">
    <text evidence="7">The sequence shown here is derived from an EMBL/GenBank/DDBJ whole genome shotgun (WGS) entry which is preliminary data.</text>
</comment>
<evidence type="ECO:0000313" key="7">
    <source>
        <dbReference type="EMBL" id="ETW90419.1"/>
    </source>
</evidence>
<keyword evidence="4 6" id="KW-1133">Transmembrane helix</keyword>
<feature type="transmembrane region" description="Helical" evidence="6">
    <location>
        <begin position="6"/>
        <end position="28"/>
    </location>
</feature>
<dbReference type="PATRIC" id="fig|1433289.7.peg.839"/>
<feature type="transmembrane region" description="Helical" evidence="6">
    <location>
        <begin position="144"/>
        <end position="164"/>
    </location>
</feature>
<keyword evidence="2" id="KW-1003">Cell membrane</keyword>
<feature type="transmembrane region" description="Helical" evidence="6">
    <location>
        <begin position="71"/>
        <end position="92"/>
    </location>
</feature>
<dbReference type="GO" id="GO:0015171">
    <property type="term" value="F:amino acid transmembrane transporter activity"/>
    <property type="evidence" value="ECO:0007669"/>
    <property type="project" value="TreeGrafter"/>
</dbReference>
<dbReference type="Pfam" id="PF01810">
    <property type="entry name" value="LysE"/>
    <property type="match status" value="1"/>
</dbReference>
<dbReference type="PIRSF" id="PIRSF006324">
    <property type="entry name" value="LeuE"/>
    <property type="match status" value="1"/>
</dbReference>
<name>A0A0E2Q1U6_STRTR</name>
<dbReference type="AlphaFoldDB" id="A0A0E2Q1U6"/>
<evidence type="ECO:0000256" key="6">
    <source>
        <dbReference type="SAM" id="Phobius"/>
    </source>
</evidence>
<gene>
    <name evidence="7" type="ORF">X841_04165</name>
</gene>
<dbReference type="RefSeq" id="WP_084828675.1">
    <property type="nucleotide sequence ID" value="NZ_CM002372.1"/>
</dbReference>
<feature type="transmembrane region" description="Helical" evidence="6">
    <location>
        <begin position="113"/>
        <end position="138"/>
    </location>
</feature>
<dbReference type="PANTHER" id="PTHR30086">
    <property type="entry name" value="ARGININE EXPORTER PROTEIN ARGO"/>
    <property type="match status" value="1"/>
</dbReference>